<dbReference type="VEuPathDB" id="AmoebaDB:ACA1_098230"/>
<evidence type="ECO:0000256" key="1">
    <source>
        <dbReference type="ARBA" id="ARBA00022614"/>
    </source>
</evidence>
<dbReference type="InterPro" id="IPR050216">
    <property type="entry name" value="LRR_domain-containing"/>
</dbReference>
<evidence type="ECO:0000313" key="4">
    <source>
        <dbReference type="Proteomes" id="UP000011083"/>
    </source>
</evidence>
<name>L8GLR4_ACACF</name>
<dbReference type="SMART" id="SM00369">
    <property type="entry name" value="LRR_TYP"/>
    <property type="match status" value="3"/>
</dbReference>
<keyword evidence="4" id="KW-1185">Reference proteome</keyword>
<dbReference type="PANTHER" id="PTHR48051">
    <property type="match status" value="1"/>
</dbReference>
<protein>
    <submittedName>
        <fullName evidence="3">Leucine rich repeat domain containing protein</fullName>
    </submittedName>
</protein>
<dbReference type="GO" id="GO:0005737">
    <property type="term" value="C:cytoplasm"/>
    <property type="evidence" value="ECO:0007669"/>
    <property type="project" value="TreeGrafter"/>
</dbReference>
<dbReference type="InterPro" id="IPR032675">
    <property type="entry name" value="LRR_dom_sf"/>
</dbReference>
<dbReference type="Proteomes" id="UP000011083">
    <property type="component" value="Unassembled WGS sequence"/>
</dbReference>
<dbReference type="GeneID" id="14913615"/>
<dbReference type="PROSITE" id="PS51450">
    <property type="entry name" value="LRR"/>
    <property type="match status" value="1"/>
</dbReference>
<sequence>MEGEACSAYALNLCGLGHGFDSFDALEAKLAALGPKERAVLTDLNLSHNNLIALPPSLFHLPHLTRLDLSFNQLPTLPAAVGGLTQLQVLNLLGNPLAALPLEMQGLTELRKLKVSNVTKRKLAANPQLFLRYLKPLPLKPSKL</sequence>
<dbReference type="InterPro" id="IPR001611">
    <property type="entry name" value="Leu-rich_rpt"/>
</dbReference>
<reference evidence="3 4" key="1">
    <citation type="journal article" date="2013" name="Genome Biol.">
        <title>Genome of Acanthamoeba castellanii highlights extensive lateral gene transfer and early evolution of tyrosine kinase signaling.</title>
        <authorList>
            <person name="Clarke M."/>
            <person name="Lohan A.J."/>
            <person name="Liu B."/>
            <person name="Lagkouvardos I."/>
            <person name="Roy S."/>
            <person name="Zafar N."/>
            <person name="Bertelli C."/>
            <person name="Schilde C."/>
            <person name="Kianianmomeni A."/>
            <person name="Burglin T.R."/>
            <person name="Frech C."/>
            <person name="Turcotte B."/>
            <person name="Kopec K.O."/>
            <person name="Synnott J.M."/>
            <person name="Choo C."/>
            <person name="Paponov I."/>
            <person name="Finkler A."/>
            <person name="Soon Heng Tan C."/>
            <person name="Hutchins A.P."/>
            <person name="Weinmeier T."/>
            <person name="Rattei T."/>
            <person name="Chu J.S."/>
            <person name="Gimenez G."/>
            <person name="Irimia M."/>
            <person name="Rigden D.J."/>
            <person name="Fitzpatrick D.A."/>
            <person name="Lorenzo-Morales J."/>
            <person name="Bateman A."/>
            <person name="Chiu C.H."/>
            <person name="Tang P."/>
            <person name="Hegemann P."/>
            <person name="Fromm H."/>
            <person name="Raoult D."/>
            <person name="Greub G."/>
            <person name="Miranda-Saavedra D."/>
            <person name="Chen N."/>
            <person name="Nash P."/>
            <person name="Ginger M.L."/>
            <person name="Horn M."/>
            <person name="Schaap P."/>
            <person name="Caler L."/>
            <person name="Loftus B."/>
        </authorList>
    </citation>
    <scope>NUCLEOTIDE SEQUENCE [LARGE SCALE GENOMIC DNA]</scope>
    <source>
        <strain evidence="3 4">Neff</strain>
    </source>
</reference>
<gene>
    <name evidence="3" type="ORF">ACA1_098230</name>
</gene>
<proteinExistence type="predicted"/>
<dbReference type="PRINTS" id="PR00019">
    <property type="entry name" value="LEURICHRPT"/>
</dbReference>
<dbReference type="SUPFAM" id="SSF52058">
    <property type="entry name" value="L domain-like"/>
    <property type="match status" value="1"/>
</dbReference>
<evidence type="ECO:0000256" key="2">
    <source>
        <dbReference type="ARBA" id="ARBA00022737"/>
    </source>
</evidence>
<keyword evidence="2" id="KW-0677">Repeat</keyword>
<dbReference type="OrthoDB" id="10252009at2759"/>
<dbReference type="InterPro" id="IPR003591">
    <property type="entry name" value="Leu-rich_rpt_typical-subtyp"/>
</dbReference>
<dbReference type="Gene3D" id="3.80.10.10">
    <property type="entry name" value="Ribonuclease Inhibitor"/>
    <property type="match status" value="1"/>
</dbReference>
<dbReference type="RefSeq" id="XP_004335139.1">
    <property type="nucleotide sequence ID" value="XM_004335091.1"/>
</dbReference>
<dbReference type="AlphaFoldDB" id="L8GLR4"/>
<organism evidence="3 4">
    <name type="scientific">Acanthamoeba castellanii (strain ATCC 30010 / Neff)</name>
    <dbReference type="NCBI Taxonomy" id="1257118"/>
    <lineage>
        <taxon>Eukaryota</taxon>
        <taxon>Amoebozoa</taxon>
        <taxon>Discosea</taxon>
        <taxon>Longamoebia</taxon>
        <taxon>Centramoebida</taxon>
        <taxon>Acanthamoebidae</taxon>
        <taxon>Acanthamoeba</taxon>
    </lineage>
</organism>
<dbReference type="KEGG" id="acan:ACA1_098230"/>
<keyword evidence="1" id="KW-0433">Leucine-rich repeat</keyword>
<dbReference type="PANTHER" id="PTHR48051:SF1">
    <property type="entry name" value="RAS SUPPRESSOR PROTEIN 1"/>
    <property type="match status" value="1"/>
</dbReference>
<evidence type="ECO:0000313" key="3">
    <source>
        <dbReference type="EMBL" id="ELR13126.1"/>
    </source>
</evidence>
<dbReference type="Pfam" id="PF13855">
    <property type="entry name" value="LRR_8"/>
    <property type="match status" value="1"/>
</dbReference>
<dbReference type="STRING" id="1257118.L8GLR4"/>
<dbReference type="EMBL" id="KB008103">
    <property type="protein sequence ID" value="ELR13126.1"/>
    <property type="molecule type" value="Genomic_DNA"/>
</dbReference>
<accession>L8GLR4</accession>